<dbReference type="EMBL" id="JARTFS010000020">
    <property type="protein sequence ID" value="MED4403930.1"/>
    <property type="molecule type" value="Genomic_DNA"/>
</dbReference>
<evidence type="ECO:0000313" key="3">
    <source>
        <dbReference type="EMBL" id="MED4403930.1"/>
    </source>
</evidence>
<evidence type="ECO:0000313" key="4">
    <source>
        <dbReference type="Proteomes" id="UP001342826"/>
    </source>
</evidence>
<dbReference type="InterPro" id="IPR050194">
    <property type="entry name" value="Glycosyltransferase_grp1"/>
</dbReference>
<dbReference type="CDD" id="cd03801">
    <property type="entry name" value="GT4_PimA-like"/>
    <property type="match status" value="1"/>
</dbReference>
<keyword evidence="3" id="KW-0328">Glycosyltransferase</keyword>
<proteinExistence type="predicted"/>
<organism evidence="3 4">
    <name type="scientific">Metabacillus fastidiosus</name>
    <dbReference type="NCBI Taxonomy" id="1458"/>
    <lineage>
        <taxon>Bacteria</taxon>
        <taxon>Bacillati</taxon>
        <taxon>Bacillota</taxon>
        <taxon>Bacilli</taxon>
        <taxon>Bacillales</taxon>
        <taxon>Bacillaceae</taxon>
        <taxon>Metabacillus</taxon>
    </lineage>
</organism>
<dbReference type="EC" id="2.4.-.-" evidence="3"/>
<dbReference type="Pfam" id="PF13477">
    <property type="entry name" value="Glyco_trans_4_2"/>
    <property type="match status" value="1"/>
</dbReference>
<feature type="domain" description="Glycosyltransferase subfamily 4-like N-terminal" evidence="2">
    <location>
        <begin position="2"/>
        <end position="138"/>
    </location>
</feature>
<dbReference type="Pfam" id="PF00534">
    <property type="entry name" value="Glycos_transf_1"/>
    <property type="match status" value="1"/>
</dbReference>
<evidence type="ECO:0000259" key="1">
    <source>
        <dbReference type="Pfam" id="PF00534"/>
    </source>
</evidence>
<keyword evidence="3" id="KW-0808">Transferase</keyword>
<keyword evidence="4" id="KW-1185">Reference proteome</keyword>
<name>A0ABU6P4C8_9BACI</name>
<sequence length="369" mass="42043">MKIAVLAPANNVHTKKFLDYYNSIGFDVINISFDSHKDEEDRTQWKNVKTYYLEVGSNKLTYFLTVPALKKILKEERPDILHAHYVSSYGVIGAMANYHPYVISVWGMDIYDFPKEGALNTFMVKYALKKADMICSTSEVMKVETAKYTAKEIEVTPFGVNLDVFRPYEESQHSKDKINFGIVKTMTEKYGIAYLLKGYAIFKEKVDEQLFNKTHLTIVGGGPMLDDYKCLANELQIAEHTTFTGRISHHEVPAKINEFDVFFVPSTLDSESFGVAAVEAQACEVPVVVANVGGLPEVVIDNETGFVIETKNAEAIAEKMLYFMENPEKGIEMGRRGRPHVEKLYRWEENAAYMVTLYEQKLNRKKVRT</sequence>
<dbReference type="Gene3D" id="3.40.50.2000">
    <property type="entry name" value="Glycogen Phosphorylase B"/>
    <property type="match status" value="2"/>
</dbReference>
<protein>
    <submittedName>
        <fullName evidence="3">Glycosyltransferase family 4 protein</fullName>
        <ecNumber evidence="3">2.4.-.-</ecNumber>
    </submittedName>
</protein>
<dbReference type="PANTHER" id="PTHR45947">
    <property type="entry name" value="SULFOQUINOVOSYL TRANSFERASE SQD2"/>
    <property type="match status" value="1"/>
</dbReference>
<evidence type="ECO:0000259" key="2">
    <source>
        <dbReference type="Pfam" id="PF13477"/>
    </source>
</evidence>
<accession>A0ABU6P4C8</accession>
<comment type="caution">
    <text evidence="3">The sequence shown here is derived from an EMBL/GenBank/DDBJ whole genome shotgun (WGS) entry which is preliminary data.</text>
</comment>
<gene>
    <name evidence="3" type="ORF">P9271_21760</name>
</gene>
<dbReference type="RefSeq" id="WP_328015912.1">
    <property type="nucleotide sequence ID" value="NZ_JARTFS010000020.1"/>
</dbReference>
<dbReference type="InterPro" id="IPR028098">
    <property type="entry name" value="Glyco_trans_4-like_N"/>
</dbReference>
<dbReference type="GO" id="GO:0016757">
    <property type="term" value="F:glycosyltransferase activity"/>
    <property type="evidence" value="ECO:0007669"/>
    <property type="project" value="UniProtKB-KW"/>
</dbReference>
<dbReference type="Proteomes" id="UP001342826">
    <property type="component" value="Unassembled WGS sequence"/>
</dbReference>
<dbReference type="SUPFAM" id="SSF53756">
    <property type="entry name" value="UDP-Glycosyltransferase/glycogen phosphorylase"/>
    <property type="match status" value="1"/>
</dbReference>
<feature type="domain" description="Glycosyl transferase family 1" evidence="1">
    <location>
        <begin position="171"/>
        <end position="338"/>
    </location>
</feature>
<reference evidence="3 4" key="1">
    <citation type="submission" date="2023-03" db="EMBL/GenBank/DDBJ databases">
        <title>Bacillus Genome Sequencing.</title>
        <authorList>
            <person name="Dunlap C."/>
        </authorList>
    </citation>
    <scope>NUCLEOTIDE SEQUENCE [LARGE SCALE GENOMIC DNA]</scope>
    <source>
        <strain evidence="3 4">NRS-1717</strain>
    </source>
</reference>
<dbReference type="PANTHER" id="PTHR45947:SF3">
    <property type="entry name" value="SULFOQUINOVOSYL TRANSFERASE SQD2"/>
    <property type="match status" value="1"/>
</dbReference>
<dbReference type="InterPro" id="IPR001296">
    <property type="entry name" value="Glyco_trans_1"/>
</dbReference>